<evidence type="ECO:0000259" key="2">
    <source>
        <dbReference type="Pfam" id="PF08327"/>
    </source>
</evidence>
<protein>
    <submittedName>
        <fullName evidence="3">Uncharacterized conserved protein YndB, AHSA1/START domain</fullName>
    </submittedName>
</protein>
<dbReference type="InterPro" id="IPR023393">
    <property type="entry name" value="START-like_dom_sf"/>
</dbReference>
<organism evidence="3 4">
    <name type="scientific">Mucilaginibacter pineti</name>
    <dbReference type="NCBI Taxonomy" id="1391627"/>
    <lineage>
        <taxon>Bacteria</taxon>
        <taxon>Pseudomonadati</taxon>
        <taxon>Bacteroidota</taxon>
        <taxon>Sphingobacteriia</taxon>
        <taxon>Sphingobacteriales</taxon>
        <taxon>Sphingobacteriaceae</taxon>
        <taxon>Mucilaginibacter</taxon>
    </lineage>
</organism>
<evidence type="ECO:0000313" key="4">
    <source>
        <dbReference type="Proteomes" id="UP000199072"/>
    </source>
</evidence>
<dbReference type="Gene3D" id="3.30.530.20">
    <property type="match status" value="1"/>
</dbReference>
<dbReference type="CDD" id="cd07814">
    <property type="entry name" value="SRPBCC_CalC_Aha1-like"/>
    <property type="match status" value="1"/>
</dbReference>
<evidence type="ECO:0000256" key="1">
    <source>
        <dbReference type="ARBA" id="ARBA00006817"/>
    </source>
</evidence>
<dbReference type="RefSeq" id="WP_091147570.1">
    <property type="nucleotide sequence ID" value="NZ_FNAI01000003.1"/>
</dbReference>
<gene>
    <name evidence="3" type="ORF">SAMN05216464_10311</name>
</gene>
<dbReference type="SUPFAM" id="SSF55961">
    <property type="entry name" value="Bet v1-like"/>
    <property type="match status" value="1"/>
</dbReference>
<keyword evidence="4" id="KW-1185">Reference proteome</keyword>
<comment type="similarity">
    <text evidence="1">Belongs to the AHA1 family.</text>
</comment>
<dbReference type="OrthoDB" id="2355173at2"/>
<dbReference type="AlphaFoldDB" id="A0A1G6YMP8"/>
<accession>A0A1G6YMP8</accession>
<dbReference type="Pfam" id="PF08327">
    <property type="entry name" value="AHSA1"/>
    <property type="match status" value="1"/>
</dbReference>
<dbReference type="InterPro" id="IPR013538">
    <property type="entry name" value="ASHA1/2-like_C"/>
</dbReference>
<proteinExistence type="inferred from homology"/>
<evidence type="ECO:0000313" key="3">
    <source>
        <dbReference type="EMBL" id="SDD90806.1"/>
    </source>
</evidence>
<sequence length="140" mass="16246">MSAQPFVIERVYNAPIAKVWQAITDVKKMKEWYFDLPDFKPVVGFEFTFEGGSKEKTYTHLCRVTEVVEGRKLSHTWRYDGYEGNSEVTWELFDEGDKTKVVLTHVGLETFPPLKDFGRESFSAGWNHIVGISLKKYVEE</sequence>
<dbReference type="EMBL" id="FNAI01000003">
    <property type="protein sequence ID" value="SDD90806.1"/>
    <property type="molecule type" value="Genomic_DNA"/>
</dbReference>
<name>A0A1G6YMP8_9SPHI</name>
<reference evidence="3 4" key="1">
    <citation type="submission" date="2016-10" db="EMBL/GenBank/DDBJ databases">
        <authorList>
            <person name="de Groot N.N."/>
        </authorList>
    </citation>
    <scope>NUCLEOTIDE SEQUENCE [LARGE SCALE GENOMIC DNA]</scope>
    <source>
        <strain evidence="3 4">47C3B</strain>
    </source>
</reference>
<feature type="domain" description="Activator of Hsp90 ATPase homologue 1/2-like C-terminal" evidence="2">
    <location>
        <begin position="13"/>
        <end position="139"/>
    </location>
</feature>
<dbReference type="STRING" id="1391627.SAMN05216464_10311"/>
<dbReference type="Proteomes" id="UP000199072">
    <property type="component" value="Unassembled WGS sequence"/>
</dbReference>